<dbReference type="EMBL" id="CP007711">
    <property type="protein sequence ID" value="AIV03454.1"/>
    <property type="molecule type" value="Genomic_DNA"/>
</dbReference>
<dbReference type="Proteomes" id="UP000030066">
    <property type="component" value="Chromosome"/>
</dbReference>
<sequence length="529" mass="59591">MSTNSKKKWDRKRITKTIKTILLGKNLLQVFLRIYVLTVILGAVLLYSGWTHKAWSLENTTPYTFWDALFVSCSAFTNTGLTAIDIAAFYNFFGQFIIFVLIGLGGIGIISLFFIIWNWFKKSNEIKIDHLILLQSERGNNKYSSSYKSIRFCVIFIVLTEIIFGLLMSFWLCFVKAYVPMLLPNTGSPSLTYDDKNHLINTYHNYLDALWAGMFTSVSAMNNAGFDIFETYSSIAMFRNDWGIVFQMMIVILIIIGGVGYPLIFDIYESRRIKHLGLSYRYSLFTKVGLSSYFIVLFIGLAISYGFEFGAATSKSLIGVETIHHEWGNAKTFNQIFAIFFNTVSTRSAGFSSFDQNLLTEGSKINYSIMMFIGANPSSTGGGIRTTTFAIMFISIWHLIRGYRNVSLFKKTIPSRTVRNSFIITFVAFLLVLISSVIIFYSTTNNKGVLISNDPNFNFTMVLYEVTSAFGTVGLTTGITNDAGTTAKIVLIINMFIGQLGVSTALLVWFKKMSKSKDILYPSEDVKIG</sequence>
<gene>
    <name evidence="9" type="primary">trkG</name>
    <name evidence="9" type="ORF">MGM1_0670</name>
</gene>
<feature type="transmembrane region" description="Helical" evidence="8">
    <location>
        <begin position="30"/>
        <end position="47"/>
    </location>
</feature>
<feature type="transmembrane region" description="Helical" evidence="8">
    <location>
        <begin position="244"/>
        <end position="264"/>
    </location>
</feature>
<evidence type="ECO:0000256" key="4">
    <source>
        <dbReference type="ARBA" id="ARBA00022692"/>
    </source>
</evidence>
<feature type="transmembrane region" description="Helical" evidence="8">
    <location>
        <begin position="382"/>
        <end position="400"/>
    </location>
</feature>
<keyword evidence="10" id="KW-1185">Reference proteome</keyword>
<dbReference type="KEGG" id="mgj:MGM1_0670"/>
<name>A0A097SS92_9BACT</name>
<evidence type="ECO:0000256" key="1">
    <source>
        <dbReference type="ARBA" id="ARBA00004651"/>
    </source>
</evidence>
<reference evidence="9 10" key="1">
    <citation type="journal article" date="2014" name="PLoS ONE">
        <title>An emerging Mycoplasma associated with trichomoniasis, vaginal infection and disease.</title>
        <authorList>
            <consortium name="Vaginal Microbiome Consortium"/>
            <person name="Fettweis J.M."/>
            <person name="Serrano M.G."/>
            <person name="Huang B."/>
            <person name="Brooks J.P."/>
            <person name="Glascock A.L."/>
            <person name="Sheth N.U."/>
            <person name="Strauss J.F.III."/>
            <person name="Jefferson K.K."/>
            <person name="Buck G.A."/>
        </authorList>
    </citation>
    <scope>NUCLEOTIDE SEQUENCE [LARGE SCALE GENOMIC DNA]</scope>
    <source>
        <strain evidence="9 10">VCU_M1</strain>
    </source>
</reference>
<organism evidence="9 10">
    <name type="scientific">Candidatus Malacoplasma girerdii</name>
    <dbReference type="NCBI Taxonomy" id="1318617"/>
    <lineage>
        <taxon>Bacteria</taxon>
        <taxon>Bacillati</taxon>
        <taxon>Mycoplasmatota</taxon>
        <taxon>Mycoplasmoidales</taxon>
        <taxon>Mycoplasmoidaceae</taxon>
        <taxon>Malacoplasma</taxon>
    </lineage>
</organism>
<keyword evidence="2" id="KW-0813">Transport</keyword>
<evidence type="ECO:0000256" key="2">
    <source>
        <dbReference type="ARBA" id="ARBA00022448"/>
    </source>
</evidence>
<keyword evidence="4 8" id="KW-0812">Transmembrane</keyword>
<feature type="transmembrane region" description="Helical" evidence="8">
    <location>
        <begin position="152"/>
        <end position="179"/>
    </location>
</feature>
<dbReference type="PANTHER" id="PTHR32024">
    <property type="entry name" value="TRK SYSTEM POTASSIUM UPTAKE PROTEIN TRKG-RELATED"/>
    <property type="match status" value="1"/>
</dbReference>
<dbReference type="PANTHER" id="PTHR32024:SF1">
    <property type="entry name" value="KTR SYSTEM POTASSIUM UPTAKE PROTEIN B"/>
    <property type="match status" value="1"/>
</dbReference>
<evidence type="ECO:0000256" key="3">
    <source>
        <dbReference type="ARBA" id="ARBA00022475"/>
    </source>
</evidence>
<evidence type="ECO:0000313" key="10">
    <source>
        <dbReference type="Proteomes" id="UP000030066"/>
    </source>
</evidence>
<dbReference type="HOGENOM" id="CLU_026429_0_1_14"/>
<feature type="transmembrane region" description="Helical" evidence="8">
    <location>
        <begin position="284"/>
        <end position="307"/>
    </location>
</feature>
<dbReference type="GO" id="GO:0030001">
    <property type="term" value="P:metal ion transport"/>
    <property type="evidence" value="ECO:0007669"/>
    <property type="project" value="UniProtKB-ARBA"/>
</dbReference>
<feature type="transmembrane region" description="Helical" evidence="8">
    <location>
        <begin position="421"/>
        <end position="441"/>
    </location>
</feature>
<accession>A0A097SS92</accession>
<feature type="transmembrane region" description="Helical" evidence="8">
    <location>
        <begin position="96"/>
        <end position="120"/>
    </location>
</feature>
<evidence type="ECO:0000256" key="5">
    <source>
        <dbReference type="ARBA" id="ARBA00022989"/>
    </source>
</evidence>
<keyword evidence="6" id="KW-0406">Ion transport</keyword>
<dbReference type="InterPro" id="IPR003445">
    <property type="entry name" value="Cat_transpt"/>
</dbReference>
<protein>
    <submittedName>
        <fullName evidence="9">Cation transport protein</fullName>
    </submittedName>
</protein>
<dbReference type="eggNOG" id="COG0168">
    <property type="taxonomic scope" value="Bacteria"/>
</dbReference>
<dbReference type="Pfam" id="PF02386">
    <property type="entry name" value="TrkH"/>
    <property type="match status" value="1"/>
</dbReference>
<keyword evidence="7 8" id="KW-0472">Membrane</keyword>
<dbReference type="GO" id="GO:0008324">
    <property type="term" value="F:monoatomic cation transmembrane transporter activity"/>
    <property type="evidence" value="ECO:0007669"/>
    <property type="project" value="InterPro"/>
</dbReference>
<feature type="transmembrane region" description="Helical" evidence="8">
    <location>
        <begin position="489"/>
        <end position="510"/>
    </location>
</feature>
<dbReference type="GO" id="GO:0005886">
    <property type="term" value="C:plasma membrane"/>
    <property type="evidence" value="ECO:0007669"/>
    <property type="project" value="UniProtKB-SubCell"/>
</dbReference>
<evidence type="ECO:0000313" key="9">
    <source>
        <dbReference type="EMBL" id="AIV03454.1"/>
    </source>
</evidence>
<evidence type="ECO:0000256" key="6">
    <source>
        <dbReference type="ARBA" id="ARBA00023065"/>
    </source>
</evidence>
<comment type="subcellular location">
    <subcellularLocation>
        <location evidence="1">Cell membrane</location>
        <topology evidence="1">Multi-pass membrane protein</topology>
    </subcellularLocation>
</comment>
<dbReference type="STRING" id="1318617.MGM1_0670"/>
<dbReference type="AlphaFoldDB" id="A0A097SS92"/>
<proteinExistence type="predicted"/>
<evidence type="ECO:0000256" key="8">
    <source>
        <dbReference type="SAM" id="Phobius"/>
    </source>
</evidence>
<evidence type="ECO:0000256" key="7">
    <source>
        <dbReference type="ARBA" id="ARBA00023136"/>
    </source>
</evidence>
<keyword evidence="3" id="KW-1003">Cell membrane</keyword>
<keyword evidence="5 8" id="KW-1133">Transmembrane helix</keyword>